<accession>A0A9P5EGE8</accession>
<sequence>MAVYLIPTMIEVSLLWKLDREHHKIGVLFGYYIICAFVCSLVLAVQMPASNLDGYTKRITASAMVFIAYCIGNFIGPHAFLGSEAPLYQSGCIAILSCSAAQMVVAIALRILLSRRNAQRDAAVAAVGANNKDPSEVDGADLTDFENPHFRYVL</sequence>
<keyword evidence="2" id="KW-0813">Transport</keyword>
<dbReference type="GO" id="GO:0016020">
    <property type="term" value="C:membrane"/>
    <property type="evidence" value="ECO:0007669"/>
    <property type="project" value="UniProtKB-SubCell"/>
</dbReference>
<gene>
    <name evidence="7" type="ORF">FAGAP_3363</name>
</gene>
<dbReference type="EMBL" id="LUFC02000194">
    <property type="protein sequence ID" value="KAF4500437.1"/>
    <property type="molecule type" value="Genomic_DNA"/>
</dbReference>
<dbReference type="InterPro" id="IPR036259">
    <property type="entry name" value="MFS_trans_sf"/>
</dbReference>
<reference evidence="7" key="1">
    <citation type="submission" date="2020-01" db="EMBL/GenBank/DDBJ databases">
        <title>Identification and distribution of gene clusters putatively required for synthesis of sphingolipid metabolism inhibitors in phylogenetically diverse species of the filamentous fungus Fusarium.</title>
        <authorList>
            <person name="Kim H.-S."/>
            <person name="Busman M."/>
            <person name="Brown D.W."/>
            <person name="Divon H."/>
            <person name="Uhlig S."/>
            <person name="Proctor R.H."/>
        </authorList>
    </citation>
    <scope>NUCLEOTIDE SEQUENCE</scope>
    <source>
        <strain evidence="7">NRRL 31653</strain>
    </source>
</reference>
<keyword evidence="5 6" id="KW-0472">Membrane</keyword>
<proteinExistence type="predicted"/>
<feature type="transmembrane region" description="Helical" evidence="6">
    <location>
        <begin position="59"/>
        <end position="81"/>
    </location>
</feature>
<evidence type="ECO:0000256" key="2">
    <source>
        <dbReference type="ARBA" id="ARBA00022448"/>
    </source>
</evidence>
<dbReference type="PANTHER" id="PTHR43791:SF81">
    <property type="entry name" value="TRANSPORTER, PUTATIVE (AFU_ORTHOLOGUE AFUA_7G01190)-RELATED"/>
    <property type="match status" value="1"/>
</dbReference>
<keyword evidence="4 6" id="KW-1133">Transmembrane helix</keyword>
<evidence type="ECO:0000256" key="5">
    <source>
        <dbReference type="ARBA" id="ARBA00023136"/>
    </source>
</evidence>
<dbReference type="AlphaFoldDB" id="A0A9P5EGE8"/>
<evidence type="ECO:0000256" key="1">
    <source>
        <dbReference type="ARBA" id="ARBA00004141"/>
    </source>
</evidence>
<organism evidence="7 8">
    <name type="scientific">Fusarium agapanthi</name>
    <dbReference type="NCBI Taxonomy" id="1803897"/>
    <lineage>
        <taxon>Eukaryota</taxon>
        <taxon>Fungi</taxon>
        <taxon>Dikarya</taxon>
        <taxon>Ascomycota</taxon>
        <taxon>Pezizomycotina</taxon>
        <taxon>Sordariomycetes</taxon>
        <taxon>Hypocreomycetidae</taxon>
        <taxon>Hypocreales</taxon>
        <taxon>Nectriaceae</taxon>
        <taxon>Fusarium</taxon>
        <taxon>Fusarium fujikuroi species complex</taxon>
    </lineage>
</organism>
<comment type="caution">
    <text evidence="7">The sequence shown here is derived from an EMBL/GenBank/DDBJ whole genome shotgun (WGS) entry which is preliminary data.</text>
</comment>
<dbReference type="Proteomes" id="UP000737391">
    <property type="component" value="Unassembled WGS sequence"/>
</dbReference>
<evidence type="ECO:0000313" key="7">
    <source>
        <dbReference type="EMBL" id="KAF4500437.1"/>
    </source>
</evidence>
<evidence type="ECO:0000256" key="3">
    <source>
        <dbReference type="ARBA" id="ARBA00022692"/>
    </source>
</evidence>
<protein>
    <submittedName>
        <fullName evidence="7">Allantoate permease</fullName>
    </submittedName>
</protein>
<keyword evidence="3 6" id="KW-0812">Transmembrane</keyword>
<evidence type="ECO:0000256" key="4">
    <source>
        <dbReference type="ARBA" id="ARBA00022989"/>
    </source>
</evidence>
<dbReference type="GO" id="GO:0022857">
    <property type="term" value="F:transmembrane transporter activity"/>
    <property type="evidence" value="ECO:0007669"/>
    <property type="project" value="TreeGrafter"/>
</dbReference>
<evidence type="ECO:0000256" key="6">
    <source>
        <dbReference type="SAM" id="Phobius"/>
    </source>
</evidence>
<dbReference type="OrthoDB" id="6730379at2759"/>
<name>A0A9P5EGE8_9HYPO</name>
<dbReference type="SUPFAM" id="SSF103473">
    <property type="entry name" value="MFS general substrate transporter"/>
    <property type="match status" value="1"/>
</dbReference>
<dbReference type="PANTHER" id="PTHR43791">
    <property type="entry name" value="PERMEASE-RELATED"/>
    <property type="match status" value="1"/>
</dbReference>
<feature type="transmembrane region" description="Helical" evidence="6">
    <location>
        <begin position="25"/>
        <end position="47"/>
    </location>
</feature>
<comment type="subcellular location">
    <subcellularLocation>
        <location evidence="1">Membrane</location>
        <topology evidence="1">Multi-pass membrane protein</topology>
    </subcellularLocation>
</comment>
<feature type="transmembrane region" description="Helical" evidence="6">
    <location>
        <begin position="87"/>
        <end position="113"/>
    </location>
</feature>
<evidence type="ECO:0000313" key="8">
    <source>
        <dbReference type="Proteomes" id="UP000737391"/>
    </source>
</evidence>
<keyword evidence="8" id="KW-1185">Reference proteome</keyword>